<name>A0A9W7DPP9_9STRA</name>
<dbReference type="SUPFAM" id="SSF81606">
    <property type="entry name" value="PP2C-like"/>
    <property type="match status" value="1"/>
</dbReference>
<dbReference type="PANTHER" id="PTHR13832:SF827">
    <property type="entry name" value="PROTEIN PHOSPHATASE 1L"/>
    <property type="match status" value="1"/>
</dbReference>
<feature type="non-terminal residue" evidence="2">
    <location>
        <position position="202"/>
    </location>
</feature>
<evidence type="ECO:0000259" key="1">
    <source>
        <dbReference type="PROSITE" id="PS51746"/>
    </source>
</evidence>
<dbReference type="InterPro" id="IPR001932">
    <property type="entry name" value="PPM-type_phosphatase-like_dom"/>
</dbReference>
<accession>A0A9W7DPP9</accession>
<reference evidence="2" key="1">
    <citation type="submission" date="2022-07" db="EMBL/GenBank/DDBJ databases">
        <title>Genome analysis of Parmales, a sister group of diatoms, reveals the evolutionary specialization of diatoms from phago-mixotrophs to photoautotrophs.</title>
        <authorList>
            <person name="Ban H."/>
            <person name="Sato S."/>
            <person name="Yoshikawa S."/>
            <person name="Kazumasa Y."/>
            <person name="Nakamura Y."/>
            <person name="Ichinomiya M."/>
            <person name="Saitoh K."/>
            <person name="Sato N."/>
            <person name="Blanc-Mathieu R."/>
            <person name="Endo H."/>
            <person name="Kuwata A."/>
            <person name="Ogata H."/>
        </authorList>
    </citation>
    <scope>NUCLEOTIDE SEQUENCE</scope>
</reference>
<feature type="domain" description="PPM-type phosphatase" evidence="1">
    <location>
        <begin position="1"/>
        <end position="202"/>
    </location>
</feature>
<dbReference type="OrthoDB" id="10264738at2759"/>
<dbReference type="Gene3D" id="3.60.40.10">
    <property type="entry name" value="PPM-type phosphatase domain"/>
    <property type="match status" value="1"/>
</dbReference>
<dbReference type="GO" id="GO:0004722">
    <property type="term" value="F:protein serine/threonine phosphatase activity"/>
    <property type="evidence" value="ECO:0007669"/>
    <property type="project" value="InterPro"/>
</dbReference>
<evidence type="ECO:0000313" key="2">
    <source>
        <dbReference type="EMBL" id="GMH46213.1"/>
    </source>
</evidence>
<dbReference type="PANTHER" id="PTHR13832">
    <property type="entry name" value="PROTEIN PHOSPHATASE 2C"/>
    <property type="match status" value="1"/>
</dbReference>
<dbReference type="InterPro" id="IPR036457">
    <property type="entry name" value="PPM-type-like_dom_sf"/>
</dbReference>
<dbReference type="PROSITE" id="PS51746">
    <property type="entry name" value="PPM_2"/>
    <property type="match status" value="1"/>
</dbReference>
<proteinExistence type="predicted"/>
<dbReference type="AlphaFoldDB" id="A0A9W7DPP9"/>
<dbReference type="Proteomes" id="UP001165082">
    <property type="component" value="Unassembled WGS sequence"/>
</dbReference>
<feature type="non-terminal residue" evidence="2">
    <location>
        <position position="1"/>
    </location>
</feature>
<gene>
    <name evidence="2" type="ORF">TrRE_jg12546</name>
</gene>
<dbReference type="Pfam" id="PF00481">
    <property type="entry name" value="PP2C"/>
    <property type="match status" value="1"/>
</dbReference>
<organism evidence="2 3">
    <name type="scientific">Triparma retinervis</name>
    <dbReference type="NCBI Taxonomy" id="2557542"/>
    <lineage>
        <taxon>Eukaryota</taxon>
        <taxon>Sar</taxon>
        <taxon>Stramenopiles</taxon>
        <taxon>Ochrophyta</taxon>
        <taxon>Bolidophyceae</taxon>
        <taxon>Parmales</taxon>
        <taxon>Triparmaceae</taxon>
        <taxon>Triparma</taxon>
    </lineage>
</organism>
<protein>
    <recommendedName>
        <fullName evidence="1">PPM-type phosphatase domain-containing protein</fullName>
    </recommendedName>
</protein>
<dbReference type="SMART" id="SM00332">
    <property type="entry name" value="PP2Cc"/>
    <property type="match status" value="1"/>
</dbReference>
<dbReference type="CDD" id="cd00143">
    <property type="entry name" value="PP2Cc"/>
    <property type="match status" value="1"/>
</dbReference>
<comment type="caution">
    <text evidence="2">The sequence shown here is derived from an EMBL/GenBank/DDBJ whole genome shotgun (WGS) entry which is preliminary data.</text>
</comment>
<evidence type="ECO:0000313" key="3">
    <source>
        <dbReference type="Proteomes" id="UP001165082"/>
    </source>
</evidence>
<sequence>IQESYDFDVGLDSKSRRKICAEALFDTFLAVDRKLLEVECFRDMTDSSGTTVNAAMITDKEVVCANAGDTRCVVSCEKKAKDISQDHKPNRLDEIERIKRAGGHVARGRVNGLHGVSRSLGDFSYKDEGRATDPNDQIVTCRPDVCVYPTKLGKDEFVLICCDGVWDVMGSQEAVDFVHETMDLPDVDTLDKCMTMLLQKCL</sequence>
<dbReference type="InterPro" id="IPR015655">
    <property type="entry name" value="PP2C"/>
</dbReference>
<dbReference type="EMBL" id="BRXZ01004253">
    <property type="protein sequence ID" value="GMH46213.1"/>
    <property type="molecule type" value="Genomic_DNA"/>
</dbReference>
<keyword evidence="3" id="KW-1185">Reference proteome</keyword>